<dbReference type="EMBL" id="BGZK01000390">
    <property type="protein sequence ID" value="GBP40970.1"/>
    <property type="molecule type" value="Genomic_DNA"/>
</dbReference>
<keyword evidence="3" id="KW-1185">Reference proteome</keyword>
<sequence length="98" mass="11000">MSKEGYNTSGTSERRESDNKVVLEKLQSYLKDKLSSDIPEGGGNYSQPGTSYDQRPSQISTIDDNHIVRDVLNLKKAALFRQPEVIELLKSISENVKN</sequence>
<reference evidence="2 3" key="1">
    <citation type="journal article" date="2019" name="Commun. Biol.">
        <title>The bagworm genome reveals a unique fibroin gene that provides high tensile strength.</title>
        <authorList>
            <person name="Kono N."/>
            <person name="Nakamura H."/>
            <person name="Ohtoshi R."/>
            <person name="Tomita M."/>
            <person name="Numata K."/>
            <person name="Arakawa K."/>
        </authorList>
    </citation>
    <scope>NUCLEOTIDE SEQUENCE [LARGE SCALE GENOMIC DNA]</scope>
</reference>
<dbReference type="OrthoDB" id="7103181at2759"/>
<dbReference type="AlphaFoldDB" id="A0A4C1VR20"/>
<feature type="compositionally biased region" description="Polar residues" evidence="1">
    <location>
        <begin position="1"/>
        <end position="11"/>
    </location>
</feature>
<feature type="region of interest" description="Disordered" evidence="1">
    <location>
        <begin position="1"/>
        <end position="21"/>
    </location>
</feature>
<feature type="region of interest" description="Disordered" evidence="1">
    <location>
        <begin position="33"/>
        <end position="61"/>
    </location>
</feature>
<evidence type="ECO:0000256" key="1">
    <source>
        <dbReference type="SAM" id="MobiDB-lite"/>
    </source>
</evidence>
<gene>
    <name evidence="2" type="ORF">EVAR_26051_1</name>
</gene>
<evidence type="ECO:0000313" key="2">
    <source>
        <dbReference type="EMBL" id="GBP40970.1"/>
    </source>
</evidence>
<feature type="compositionally biased region" description="Polar residues" evidence="1">
    <location>
        <begin position="45"/>
        <end position="61"/>
    </location>
</feature>
<dbReference type="Proteomes" id="UP000299102">
    <property type="component" value="Unassembled WGS sequence"/>
</dbReference>
<comment type="caution">
    <text evidence="2">The sequence shown here is derived from an EMBL/GenBank/DDBJ whole genome shotgun (WGS) entry which is preliminary data.</text>
</comment>
<protein>
    <submittedName>
        <fullName evidence="2">Uncharacterized protein</fullName>
    </submittedName>
</protein>
<name>A0A4C1VR20_EUMVA</name>
<accession>A0A4C1VR20</accession>
<evidence type="ECO:0000313" key="3">
    <source>
        <dbReference type="Proteomes" id="UP000299102"/>
    </source>
</evidence>
<proteinExistence type="predicted"/>
<feature type="compositionally biased region" description="Basic and acidic residues" evidence="1">
    <location>
        <begin position="12"/>
        <end position="21"/>
    </location>
</feature>
<organism evidence="2 3">
    <name type="scientific">Eumeta variegata</name>
    <name type="common">Bagworm moth</name>
    <name type="synonym">Eumeta japonica</name>
    <dbReference type="NCBI Taxonomy" id="151549"/>
    <lineage>
        <taxon>Eukaryota</taxon>
        <taxon>Metazoa</taxon>
        <taxon>Ecdysozoa</taxon>
        <taxon>Arthropoda</taxon>
        <taxon>Hexapoda</taxon>
        <taxon>Insecta</taxon>
        <taxon>Pterygota</taxon>
        <taxon>Neoptera</taxon>
        <taxon>Endopterygota</taxon>
        <taxon>Lepidoptera</taxon>
        <taxon>Glossata</taxon>
        <taxon>Ditrysia</taxon>
        <taxon>Tineoidea</taxon>
        <taxon>Psychidae</taxon>
        <taxon>Oiketicinae</taxon>
        <taxon>Eumeta</taxon>
    </lineage>
</organism>